<evidence type="ECO:0000313" key="2">
    <source>
        <dbReference type="Proteomes" id="UP000790709"/>
    </source>
</evidence>
<accession>A0ACB8BFZ1</accession>
<proteinExistence type="predicted"/>
<dbReference type="EMBL" id="MU266420">
    <property type="protein sequence ID" value="KAH7924629.1"/>
    <property type="molecule type" value="Genomic_DNA"/>
</dbReference>
<sequence length="525" mass="60306">MTPTPGQLVQTSPVALVPRPVHLPAELLLMIFKFVYASLRATFLRKYRPWHERKVKWRREDLMSRSLFPFSVAAVSPAWRDISSLVPEFWTRVVIPVDRATVSIVQSYLQWSRNLPIEVYIVSPSGIDPEEERARMQVIMMLLSPHIHRCAAIRIQATWGSSLPVLKDHLLGLAQNLRVIRMSSKDISFPPDVLYQAPGGAWLFYSPALERLELDAQNFREACVDLYRWFRALPKMSSLKISGSRCRSAVQRDRVSLHDVLMLASIARDLPSMRFEMKDVDFETDVIPSPFRYRPMLTRLTLKGISHESIRSFFRAYPQQFPPDVTFIERCSLGTDTRVEEYSSYFLNLIDLDGNEDLFYFLSGWGHLELTLRNCPCFNDTLLNRIADEWEANKLGSDYMRPMNTIRLDRCQNFSISALKRLVEVRNKIFALQGREFSEDDEHLDPFCRLGYLSITNGPPMSQDDVQWFEDALEAFHWEQGSYCECAGDGDSGTEPEGEEVEDGDEEGKGGGGTEPEGEDEEVEY</sequence>
<keyword evidence="2" id="KW-1185">Reference proteome</keyword>
<protein>
    <submittedName>
        <fullName evidence="1">Uncharacterized protein</fullName>
    </submittedName>
</protein>
<gene>
    <name evidence="1" type="ORF">BV22DRAFT_1066444</name>
</gene>
<name>A0ACB8BFZ1_9AGAM</name>
<organism evidence="1 2">
    <name type="scientific">Leucogyrophana mollusca</name>
    <dbReference type="NCBI Taxonomy" id="85980"/>
    <lineage>
        <taxon>Eukaryota</taxon>
        <taxon>Fungi</taxon>
        <taxon>Dikarya</taxon>
        <taxon>Basidiomycota</taxon>
        <taxon>Agaricomycotina</taxon>
        <taxon>Agaricomycetes</taxon>
        <taxon>Agaricomycetidae</taxon>
        <taxon>Boletales</taxon>
        <taxon>Boletales incertae sedis</taxon>
        <taxon>Leucogyrophana</taxon>
    </lineage>
</organism>
<comment type="caution">
    <text evidence="1">The sequence shown here is derived from an EMBL/GenBank/DDBJ whole genome shotgun (WGS) entry which is preliminary data.</text>
</comment>
<evidence type="ECO:0000313" key="1">
    <source>
        <dbReference type="EMBL" id="KAH7924629.1"/>
    </source>
</evidence>
<dbReference type="Proteomes" id="UP000790709">
    <property type="component" value="Unassembled WGS sequence"/>
</dbReference>
<reference evidence="1" key="1">
    <citation type="journal article" date="2021" name="New Phytol.">
        <title>Evolutionary innovations through gain and loss of genes in the ectomycorrhizal Boletales.</title>
        <authorList>
            <person name="Wu G."/>
            <person name="Miyauchi S."/>
            <person name="Morin E."/>
            <person name="Kuo A."/>
            <person name="Drula E."/>
            <person name="Varga T."/>
            <person name="Kohler A."/>
            <person name="Feng B."/>
            <person name="Cao Y."/>
            <person name="Lipzen A."/>
            <person name="Daum C."/>
            <person name="Hundley H."/>
            <person name="Pangilinan J."/>
            <person name="Johnson J."/>
            <person name="Barry K."/>
            <person name="LaButti K."/>
            <person name="Ng V."/>
            <person name="Ahrendt S."/>
            <person name="Min B."/>
            <person name="Choi I.G."/>
            <person name="Park H."/>
            <person name="Plett J.M."/>
            <person name="Magnuson J."/>
            <person name="Spatafora J.W."/>
            <person name="Nagy L.G."/>
            <person name="Henrissat B."/>
            <person name="Grigoriev I.V."/>
            <person name="Yang Z.L."/>
            <person name="Xu J."/>
            <person name="Martin F.M."/>
        </authorList>
    </citation>
    <scope>NUCLEOTIDE SEQUENCE</scope>
    <source>
        <strain evidence="1">KUC20120723A-06</strain>
    </source>
</reference>